<dbReference type="InParanoid" id="A0A2H3DQ05"/>
<protein>
    <submittedName>
        <fullName evidence="1">Uncharacterized protein</fullName>
    </submittedName>
</protein>
<keyword evidence="2" id="KW-1185">Reference proteome</keyword>
<organism evidence="1 2">
    <name type="scientific">Armillaria gallica</name>
    <name type="common">Bulbous honey fungus</name>
    <name type="synonym">Armillaria bulbosa</name>
    <dbReference type="NCBI Taxonomy" id="47427"/>
    <lineage>
        <taxon>Eukaryota</taxon>
        <taxon>Fungi</taxon>
        <taxon>Dikarya</taxon>
        <taxon>Basidiomycota</taxon>
        <taxon>Agaricomycotina</taxon>
        <taxon>Agaricomycetes</taxon>
        <taxon>Agaricomycetidae</taxon>
        <taxon>Agaricales</taxon>
        <taxon>Marasmiineae</taxon>
        <taxon>Physalacriaceae</taxon>
        <taxon>Armillaria</taxon>
    </lineage>
</organism>
<gene>
    <name evidence="1" type="ORF">ARMGADRAFT_1015152</name>
</gene>
<reference evidence="2" key="1">
    <citation type="journal article" date="2017" name="Nat. Ecol. Evol.">
        <title>Genome expansion and lineage-specific genetic innovations in the forest pathogenic fungi Armillaria.</title>
        <authorList>
            <person name="Sipos G."/>
            <person name="Prasanna A.N."/>
            <person name="Walter M.C."/>
            <person name="O'Connor E."/>
            <person name="Balint B."/>
            <person name="Krizsan K."/>
            <person name="Kiss B."/>
            <person name="Hess J."/>
            <person name="Varga T."/>
            <person name="Slot J."/>
            <person name="Riley R."/>
            <person name="Boka B."/>
            <person name="Rigling D."/>
            <person name="Barry K."/>
            <person name="Lee J."/>
            <person name="Mihaltcheva S."/>
            <person name="LaButti K."/>
            <person name="Lipzen A."/>
            <person name="Waldron R."/>
            <person name="Moloney N.M."/>
            <person name="Sperisen C."/>
            <person name="Kredics L."/>
            <person name="Vagvoelgyi C."/>
            <person name="Patrignani A."/>
            <person name="Fitzpatrick D."/>
            <person name="Nagy I."/>
            <person name="Doyle S."/>
            <person name="Anderson J.B."/>
            <person name="Grigoriev I.V."/>
            <person name="Gueldener U."/>
            <person name="Muensterkoetter M."/>
            <person name="Nagy L.G."/>
        </authorList>
    </citation>
    <scope>NUCLEOTIDE SEQUENCE [LARGE SCALE GENOMIC DNA]</scope>
    <source>
        <strain evidence="2">Ar21-2</strain>
    </source>
</reference>
<dbReference type="EMBL" id="KZ293668">
    <property type="protein sequence ID" value="PBK89536.1"/>
    <property type="molecule type" value="Genomic_DNA"/>
</dbReference>
<evidence type="ECO:0000313" key="1">
    <source>
        <dbReference type="EMBL" id="PBK89536.1"/>
    </source>
</evidence>
<accession>A0A2H3DQ05</accession>
<name>A0A2H3DQ05_ARMGA</name>
<evidence type="ECO:0000313" key="2">
    <source>
        <dbReference type="Proteomes" id="UP000217790"/>
    </source>
</evidence>
<proteinExistence type="predicted"/>
<sequence>MAVEHQKIGDEQMIPVSIKYMKLLQIRFRSPKLCWRIRMYTHTYSESELLHMRRQGTSISIEEKRIQVR</sequence>
<dbReference type="Proteomes" id="UP000217790">
    <property type="component" value="Unassembled WGS sequence"/>
</dbReference>
<dbReference type="AlphaFoldDB" id="A0A2H3DQ05"/>